<proteinExistence type="predicted"/>
<comment type="caution">
    <text evidence="1">The sequence shown here is derived from an EMBL/GenBank/DDBJ whole genome shotgun (WGS) entry which is preliminary data.</text>
</comment>
<dbReference type="Proteomes" id="UP001153332">
    <property type="component" value="Unassembled WGS sequence"/>
</dbReference>
<gene>
    <name evidence="1" type="ORF">O1611_g3658</name>
</gene>
<name>A0ACC2JR61_9PEZI</name>
<evidence type="ECO:0000313" key="1">
    <source>
        <dbReference type="EMBL" id="KAJ8129971.1"/>
    </source>
</evidence>
<evidence type="ECO:0000313" key="2">
    <source>
        <dbReference type="Proteomes" id="UP001153332"/>
    </source>
</evidence>
<dbReference type="EMBL" id="JAPUUL010000613">
    <property type="protein sequence ID" value="KAJ8129971.1"/>
    <property type="molecule type" value="Genomic_DNA"/>
</dbReference>
<accession>A0ACC2JR61</accession>
<reference evidence="1" key="1">
    <citation type="submission" date="2022-12" db="EMBL/GenBank/DDBJ databases">
        <title>Genome Sequence of Lasiodiplodia mahajangana.</title>
        <authorList>
            <person name="Buettner E."/>
        </authorList>
    </citation>
    <scope>NUCLEOTIDE SEQUENCE</scope>
    <source>
        <strain evidence="1">VT137</strain>
    </source>
</reference>
<organism evidence="1 2">
    <name type="scientific">Lasiodiplodia mahajangana</name>
    <dbReference type="NCBI Taxonomy" id="1108764"/>
    <lineage>
        <taxon>Eukaryota</taxon>
        <taxon>Fungi</taxon>
        <taxon>Dikarya</taxon>
        <taxon>Ascomycota</taxon>
        <taxon>Pezizomycotina</taxon>
        <taxon>Dothideomycetes</taxon>
        <taxon>Dothideomycetes incertae sedis</taxon>
        <taxon>Botryosphaeriales</taxon>
        <taxon>Botryosphaeriaceae</taxon>
        <taxon>Lasiodiplodia</taxon>
    </lineage>
</organism>
<sequence length="404" mass="45590">MPPSGQPTTEVSHKVAVLRGLLQQESNRPKVAPLVACLVARNVETHERMFTDLGNKLQKVQNGLSSESEHAIRISERLHNIEEDVKSLRQLIQRDEKDIVAGADLDQLETKLADAVKQMSTQTANVKKRFQTIEGMIQEQQQTTAMMKETTAQRIASVQRDINEFKHYLEKLLSTPPVLESIEKLEEKTANRFDQDPKGYIKRCLETIATKVDLNEHPSCVRPVSGAMDQSIDDKTHTSSLDYSMTSCEESSTQPDLKLWPAIAEFVTIYEHFRGKYKSEEIANEQQFIETFLSEMNVHVSCALQRHLLDIYPKKVALIPLEVGQQSPSIFIGLSHMKWSMIRRAVPKISNLKSLQFAVNEGISGPTQTQISRQINRIQTDLESLHSTELQGESQTCGISTPNV</sequence>
<protein>
    <submittedName>
        <fullName evidence="1">Uncharacterized protein</fullName>
    </submittedName>
</protein>
<keyword evidence="2" id="KW-1185">Reference proteome</keyword>